<dbReference type="Proteomes" id="UP000448292">
    <property type="component" value="Unassembled WGS sequence"/>
</dbReference>
<evidence type="ECO:0000313" key="1">
    <source>
        <dbReference type="EMBL" id="TVM15934.1"/>
    </source>
</evidence>
<name>A0A7M3MC47_9BACT</name>
<keyword evidence="2" id="KW-1185">Reference proteome</keyword>
<dbReference type="OrthoDB" id="5521222at2"/>
<evidence type="ECO:0008006" key="3">
    <source>
        <dbReference type="Google" id="ProtNLM"/>
    </source>
</evidence>
<sequence>MKTVSLLFRRGAIVQAGARQCICTRSDTCRVFFCKIKEFRRIATRFEKLEKTFLTILTIASCLIWLR</sequence>
<comment type="caution">
    <text evidence="1">The sequence shown here is derived from an EMBL/GenBank/DDBJ whole genome shotgun (WGS) entry which is preliminary data.</text>
</comment>
<protein>
    <recommendedName>
        <fullName evidence="3">Transposase DDE domain-containing protein</fullName>
    </recommendedName>
</protein>
<evidence type="ECO:0000313" key="2">
    <source>
        <dbReference type="Proteomes" id="UP000448292"/>
    </source>
</evidence>
<organism evidence="1 2">
    <name type="scientific">Oceanidesulfovibrio indonesiensis</name>
    <dbReference type="NCBI Taxonomy" id="54767"/>
    <lineage>
        <taxon>Bacteria</taxon>
        <taxon>Pseudomonadati</taxon>
        <taxon>Thermodesulfobacteriota</taxon>
        <taxon>Desulfovibrionia</taxon>
        <taxon>Desulfovibrionales</taxon>
        <taxon>Desulfovibrionaceae</taxon>
        <taxon>Oceanidesulfovibrio</taxon>
    </lineage>
</organism>
<dbReference type="EMBL" id="QMIE01000013">
    <property type="protein sequence ID" value="TVM15934.1"/>
    <property type="molecule type" value="Genomic_DNA"/>
</dbReference>
<dbReference type="AlphaFoldDB" id="A0A7M3MC47"/>
<reference evidence="1 2" key="1">
    <citation type="submission" date="2018-06" db="EMBL/GenBank/DDBJ databases">
        <title>Complete genome of Desulfovibrio indonesiensis P37SLT.</title>
        <authorList>
            <person name="Crispim J.S."/>
            <person name="Vidigal P.M.P."/>
            <person name="Silva L.C.F."/>
            <person name="Laguardia C.N."/>
            <person name="Araujo L.C."/>
            <person name="Dias R.S."/>
            <person name="Sousa M.P."/>
            <person name="Paula S.O."/>
            <person name="Silva C."/>
        </authorList>
    </citation>
    <scope>NUCLEOTIDE SEQUENCE [LARGE SCALE GENOMIC DNA]</scope>
    <source>
        <strain evidence="1 2">P37SLT</strain>
    </source>
</reference>
<gene>
    <name evidence="1" type="ORF">DPQ33_13270</name>
</gene>
<accession>A0A7M3MC47</accession>
<proteinExistence type="predicted"/>